<protein>
    <submittedName>
        <fullName evidence="1">Set domain containing protein</fullName>
    </submittedName>
</protein>
<accession>F0XV38</accession>
<organism evidence="2">
    <name type="scientific">Grosmannia clavigera (strain kw1407 / UAMH 11150)</name>
    <name type="common">Blue stain fungus</name>
    <name type="synonym">Graphiocladiella clavigera</name>
    <dbReference type="NCBI Taxonomy" id="655863"/>
    <lineage>
        <taxon>Eukaryota</taxon>
        <taxon>Fungi</taxon>
        <taxon>Dikarya</taxon>
        <taxon>Ascomycota</taxon>
        <taxon>Pezizomycotina</taxon>
        <taxon>Sordariomycetes</taxon>
        <taxon>Sordariomycetidae</taxon>
        <taxon>Ophiostomatales</taxon>
        <taxon>Ophiostomataceae</taxon>
        <taxon>Leptographium</taxon>
    </lineage>
</organism>
<dbReference type="RefSeq" id="XP_014168512.1">
    <property type="nucleotide sequence ID" value="XM_014313037.1"/>
</dbReference>
<sequence length="537" mass="58828">MASLDGDDRFARLVVWSQSLGGRLHEAAEIYRDDVTQISLRVRSKNGEEKQLESGEEAIFCPLSTTLSYLNALEGGRPLGSSAAEEAGLSPGRLTFPNSFLEQAPPHVIGRFFLMQQYLMGQQSHWHAYIASLPQPEHVSSWNLPALWPRNGEDAESGPALLEGTNAGIAAAEMQANVAQEYRQARRLLKSVAYPALAEFTRLLYHWAFCIFTSRSFRPSLVLSAEAQTELGTDGEASGGRSVPRLSSGCKTDDFSILLPVLDLANHDPTARATWEATSAHLADGSASGHEAASVTGVSFRVQQRYAPGQQVFNNYGMKTNSELLLGYGFVLPPTATLHNDYVHLRKRGASAAVAGTEAGTGQPRDFLLSLRPMDDSSSVVGASRQWPRRTTVAGGLPSAFSRFEDALLWDLCSQMWTEADRQQTLGLEPGMEVSMDAIPLEQRTAVLDRVFAAASPEQLSPFSELEDRARQTLFAKVAMDYERLAEGEQYVAEEEDVDASERANWQLAQAYRQQYGAVLINALKTLDPEVELVEAP</sequence>
<dbReference type="EMBL" id="GL630006">
    <property type="protein sequence ID" value="EFW99029.1"/>
    <property type="molecule type" value="Genomic_DNA"/>
</dbReference>
<name>F0XV38_GROCL</name>
<dbReference type="STRING" id="655863.F0XV38"/>
<dbReference type="InParanoid" id="F0XV38"/>
<dbReference type="PANTHER" id="PTHR13271">
    <property type="entry name" value="UNCHARACTERIZED PUTATIVE METHYLTRANSFERASE"/>
    <property type="match status" value="1"/>
</dbReference>
<proteinExistence type="predicted"/>
<reference evidence="1 2" key="1">
    <citation type="journal article" date="2011" name="Proc. Natl. Acad. Sci. U.S.A.">
        <title>Genome and transcriptome analyses of the mountain pine beetle-fungal symbiont Grosmannia clavigera, a lodgepole pine pathogen.</title>
        <authorList>
            <person name="DiGuistini S."/>
            <person name="Wang Y."/>
            <person name="Liao N.Y."/>
            <person name="Taylor G."/>
            <person name="Tanguay P."/>
            <person name="Feau N."/>
            <person name="Henrissat B."/>
            <person name="Chan S.K."/>
            <person name="Hesse-Orce U."/>
            <person name="Alamouti S.M."/>
            <person name="Tsui C.K.M."/>
            <person name="Docking R.T."/>
            <person name="Levasseur A."/>
            <person name="Haridas S."/>
            <person name="Robertson G."/>
            <person name="Birol I."/>
            <person name="Holt R.A."/>
            <person name="Marra M.A."/>
            <person name="Hamelin R.C."/>
            <person name="Hirst M."/>
            <person name="Jones S.J.M."/>
            <person name="Bohlmann J."/>
            <person name="Breuil C."/>
        </authorList>
    </citation>
    <scope>NUCLEOTIDE SEQUENCE [LARGE SCALE GENOMIC DNA]</scope>
    <source>
        <strain evidence="2">kw1407 / UAMH 11150</strain>
    </source>
</reference>
<dbReference type="PANTHER" id="PTHR13271:SF146">
    <property type="entry name" value="SET DOMAIN-CONTAINING PROTEIN"/>
    <property type="match status" value="1"/>
</dbReference>
<evidence type="ECO:0000313" key="1">
    <source>
        <dbReference type="EMBL" id="EFW99029.1"/>
    </source>
</evidence>
<dbReference type="AlphaFoldDB" id="F0XV38"/>
<gene>
    <name evidence="1" type="ORF">CMQ_4881</name>
</gene>
<evidence type="ECO:0000313" key="2">
    <source>
        <dbReference type="Proteomes" id="UP000007796"/>
    </source>
</evidence>
<dbReference type="GO" id="GO:0005634">
    <property type="term" value="C:nucleus"/>
    <property type="evidence" value="ECO:0007669"/>
    <property type="project" value="TreeGrafter"/>
</dbReference>
<dbReference type="GO" id="GO:0016279">
    <property type="term" value="F:protein-lysine N-methyltransferase activity"/>
    <property type="evidence" value="ECO:0007669"/>
    <property type="project" value="TreeGrafter"/>
</dbReference>
<dbReference type="HOGENOM" id="CLU_010578_0_0_1"/>
<dbReference type="InterPro" id="IPR046341">
    <property type="entry name" value="SET_dom_sf"/>
</dbReference>
<dbReference type="InterPro" id="IPR050600">
    <property type="entry name" value="SETD3_SETD6_MTase"/>
</dbReference>
<dbReference type="Gene3D" id="3.90.1410.10">
    <property type="entry name" value="set domain protein methyltransferase, domain 1"/>
    <property type="match status" value="1"/>
</dbReference>
<dbReference type="eggNOG" id="KOG1337">
    <property type="taxonomic scope" value="Eukaryota"/>
</dbReference>
<keyword evidence="2" id="KW-1185">Reference proteome</keyword>
<dbReference type="GeneID" id="25978141"/>
<dbReference type="OrthoDB" id="42889at2759"/>
<dbReference type="Proteomes" id="UP000007796">
    <property type="component" value="Unassembled WGS sequence"/>
</dbReference>
<dbReference type="SUPFAM" id="SSF82199">
    <property type="entry name" value="SET domain"/>
    <property type="match status" value="1"/>
</dbReference>